<dbReference type="PROSITE" id="PS50850">
    <property type="entry name" value="MFS"/>
    <property type="match status" value="1"/>
</dbReference>
<dbReference type="Gene3D" id="1.20.1250.20">
    <property type="entry name" value="MFS general substrate transporter like domains"/>
    <property type="match status" value="1"/>
</dbReference>
<feature type="transmembrane region" description="Helical" evidence="7">
    <location>
        <begin position="196"/>
        <end position="215"/>
    </location>
</feature>
<feature type="region of interest" description="Disordered" evidence="6">
    <location>
        <begin position="1"/>
        <end position="21"/>
    </location>
</feature>
<dbReference type="FunFam" id="1.20.1250.20:FF:000106">
    <property type="entry name" value="MFS transporter, putative"/>
    <property type="match status" value="1"/>
</dbReference>
<keyword evidence="4 7" id="KW-1133">Transmembrane helix</keyword>
<dbReference type="SUPFAM" id="SSF103473">
    <property type="entry name" value="MFS general substrate transporter"/>
    <property type="match status" value="1"/>
</dbReference>
<evidence type="ECO:0000313" key="9">
    <source>
        <dbReference type="EMBL" id="KAK3672120.1"/>
    </source>
</evidence>
<dbReference type="FunFam" id="1.20.1250.20:FF:000247">
    <property type="entry name" value="MFS general substrate transporter"/>
    <property type="match status" value="1"/>
</dbReference>
<feature type="transmembrane region" description="Helical" evidence="7">
    <location>
        <begin position="431"/>
        <end position="454"/>
    </location>
</feature>
<keyword evidence="5 7" id="KW-0472">Membrane</keyword>
<evidence type="ECO:0000259" key="8">
    <source>
        <dbReference type="PROSITE" id="PS50850"/>
    </source>
</evidence>
<dbReference type="InterPro" id="IPR011701">
    <property type="entry name" value="MFS"/>
</dbReference>
<keyword evidence="3 7" id="KW-0812">Transmembrane</keyword>
<keyword evidence="2" id="KW-0813">Transport</keyword>
<protein>
    <recommendedName>
        <fullName evidence="8">Major facilitator superfamily (MFS) profile domain-containing protein</fullName>
    </recommendedName>
</protein>
<feature type="transmembrane region" description="Helical" evidence="7">
    <location>
        <begin position="227"/>
        <end position="247"/>
    </location>
</feature>
<name>A0AAE0WJ47_9PEZI</name>
<comment type="caution">
    <text evidence="9">The sequence shown here is derived from an EMBL/GenBank/DDBJ whole genome shotgun (WGS) entry which is preliminary data.</text>
</comment>
<comment type="subcellular location">
    <subcellularLocation>
        <location evidence="1">Membrane</location>
        <topology evidence="1">Multi-pass membrane protein</topology>
    </subcellularLocation>
</comment>
<evidence type="ECO:0000256" key="7">
    <source>
        <dbReference type="SAM" id="Phobius"/>
    </source>
</evidence>
<dbReference type="InterPro" id="IPR036259">
    <property type="entry name" value="MFS_trans_sf"/>
</dbReference>
<proteinExistence type="predicted"/>
<reference evidence="9" key="1">
    <citation type="submission" date="2023-07" db="EMBL/GenBank/DDBJ databases">
        <title>Black Yeasts Isolated from many extreme environments.</title>
        <authorList>
            <person name="Coleine C."/>
            <person name="Stajich J.E."/>
            <person name="Selbmann L."/>
        </authorList>
    </citation>
    <scope>NUCLEOTIDE SEQUENCE</scope>
    <source>
        <strain evidence="9">CCFEE 5485</strain>
    </source>
</reference>
<evidence type="ECO:0000256" key="4">
    <source>
        <dbReference type="ARBA" id="ARBA00022989"/>
    </source>
</evidence>
<dbReference type="PANTHER" id="PTHR43791:SF104">
    <property type="entry name" value="MAJOR FACILITATOR SUPERFAMILY (MFS) PROFILE DOMAIN-CONTAINING PROTEIN-RELATED"/>
    <property type="match status" value="1"/>
</dbReference>
<dbReference type="AlphaFoldDB" id="A0AAE0WJ47"/>
<evidence type="ECO:0000256" key="6">
    <source>
        <dbReference type="SAM" id="MobiDB-lite"/>
    </source>
</evidence>
<evidence type="ECO:0000256" key="2">
    <source>
        <dbReference type="ARBA" id="ARBA00022448"/>
    </source>
</evidence>
<dbReference type="PANTHER" id="PTHR43791">
    <property type="entry name" value="PERMEASE-RELATED"/>
    <property type="match status" value="1"/>
</dbReference>
<feature type="transmembrane region" description="Helical" evidence="7">
    <location>
        <begin position="380"/>
        <end position="397"/>
    </location>
</feature>
<keyword evidence="10" id="KW-1185">Reference proteome</keyword>
<dbReference type="EMBL" id="JAUTXT010000036">
    <property type="protein sequence ID" value="KAK3672120.1"/>
    <property type="molecule type" value="Genomic_DNA"/>
</dbReference>
<feature type="transmembrane region" description="Helical" evidence="7">
    <location>
        <begin position="404"/>
        <end position="425"/>
    </location>
</feature>
<feature type="transmembrane region" description="Helical" evidence="7">
    <location>
        <begin position="259"/>
        <end position="280"/>
    </location>
</feature>
<gene>
    <name evidence="9" type="ORF">LTR78_008091</name>
</gene>
<dbReference type="GO" id="GO:0016020">
    <property type="term" value="C:membrane"/>
    <property type="evidence" value="ECO:0007669"/>
    <property type="project" value="UniProtKB-SubCell"/>
</dbReference>
<organism evidence="9 10">
    <name type="scientific">Recurvomyces mirabilis</name>
    <dbReference type="NCBI Taxonomy" id="574656"/>
    <lineage>
        <taxon>Eukaryota</taxon>
        <taxon>Fungi</taxon>
        <taxon>Dikarya</taxon>
        <taxon>Ascomycota</taxon>
        <taxon>Pezizomycotina</taxon>
        <taxon>Dothideomycetes</taxon>
        <taxon>Dothideomycetidae</taxon>
        <taxon>Mycosphaerellales</taxon>
        <taxon>Teratosphaeriaceae</taxon>
        <taxon>Recurvomyces</taxon>
    </lineage>
</organism>
<sequence length="559" mass="63794">MADRSTGFVSSEKQVDTGHQRSSLASIAGGFEAADVLGRPVNNDKGLNPHGNSTTFASAGLDAYYKPQPHWEGLHRYDPDFTWEPADEKRLVRKLDWKICTFACAMFFALQLDRGNITQALSDNMLKDLHMTTNQYNNGMTIFYCSFLVAELPSQMISKRLGPDRWMPVQMVSWSLVASFQAFIRGKTGFYICRMVLGLIEGGFIPDTILYLSYYYTSTELPRRLSFFWVAYQSTQIISAFLAYGILHLRGYRGLPGWAWLFALEGLLTGLIGVLAWFYLPSSPYTTASWFRGRNGWFSEREEKIIANRVLRDDPSKGDMHNRQALSLTMLWDCLSDYHMWSIYLLGLSWTIPNTPATQYISLNLKAIGFGTFETNLLTIPAYVLFILQLLFWMWISEKYNQRFLLGVIGQLWTLPLLIALETIPSNTSHWAKWAIATMVVGYPYIHAILVAITSRNAGSVRTRTVASALYNISVQASNIFSTQIYRTKDAPMYRTGNKALIVVCAYNVVLLIGIKLFYVNVNAQRDKIWNSMTFEEREEYLATTKDQGNKRLDFRFAH</sequence>
<feature type="domain" description="Major facilitator superfamily (MFS) profile" evidence="8">
    <location>
        <begin position="99"/>
        <end position="523"/>
    </location>
</feature>
<dbReference type="GO" id="GO:0022857">
    <property type="term" value="F:transmembrane transporter activity"/>
    <property type="evidence" value="ECO:0007669"/>
    <property type="project" value="InterPro"/>
</dbReference>
<dbReference type="Pfam" id="PF07690">
    <property type="entry name" value="MFS_1"/>
    <property type="match status" value="1"/>
</dbReference>
<evidence type="ECO:0000256" key="1">
    <source>
        <dbReference type="ARBA" id="ARBA00004141"/>
    </source>
</evidence>
<evidence type="ECO:0000313" key="10">
    <source>
        <dbReference type="Proteomes" id="UP001274830"/>
    </source>
</evidence>
<accession>A0AAE0WJ47</accession>
<evidence type="ECO:0000256" key="5">
    <source>
        <dbReference type="ARBA" id="ARBA00023136"/>
    </source>
</evidence>
<dbReference type="Proteomes" id="UP001274830">
    <property type="component" value="Unassembled WGS sequence"/>
</dbReference>
<evidence type="ECO:0000256" key="3">
    <source>
        <dbReference type="ARBA" id="ARBA00022692"/>
    </source>
</evidence>
<feature type="transmembrane region" description="Helical" evidence="7">
    <location>
        <begin position="500"/>
        <end position="519"/>
    </location>
</feature>
<dbReference type="InterPro" id="IPR020846">
    <property type="entry name" value="MFS_dom"/>
</dbReference>